<dbReference type="GO" id="GO:0005047">
    <property type="term" value="F:signal recognition particle binding"/>
    <property type="evidence" value="ECO:0007669"/>
    <property type="project" value="TreeGrafter"/>
</dbReference>
<keyword evidence="8" id="KW-0653">Protein transport</keyword>
<evidence type="ECO:0000259" key="15">
    <source>
        <dbReference type="SMART" id="SM00962"/>
    </source>
</evidence>
<evidence type="ECO:0000256" key="10">
    <source>
        <dbReference type="ARBA" id="ARBA00023136"/>
    </source>
</evidence>
<dbReference type="GO" id="GO:0003924">
    <property type="term" value="F:GTPase activity"/>
    <property type="evidence" value="ECO:0007669"/>
    <property type="project" value="InterPro"/>
</dbReference>
<dbReference type="InterPro" id="IPR000897">
    <property type="entry name" value="SRP54_GTPase_dom"/>
</dbReference>
<dbReference type="InterPro" id="IPR027417">
    <property type="entry name" value="P-loop_NTPase"/>
</dbReference>
<dbReference type="PANTHER" id="PTHR43134:SF3">
    <property type="entry name" value="FLAGELLAR BIOSYNTHESIS PROTEIN FLHF"/>
    <property type="match status" value="1"/>
</dbReference>
<dbReference type="AlphaFoldDB" id="K7NAI5"/>
<keyword evidence="10" id="KW-0472">Membrane</keyword>
<dbReference type="FunFam" id="3.40.50.300:FF:000695">
    <property type="entry name" value="Flagellar biosynthesis regulator FlhF"/>
    <property type="match status" value="1"/>
</dbReference>
<evidence type="ECO:0000256" key="12">
    <source>
        <dbReference type="ARBA" id="ARBA00025337"/>
    </source>
</evidence>
<dbReference type="InterPro" id="IPR020006">
    <property type="entry name" value="FlhF"/>
</dbReference>
<organism evidence="16">
    <name type="scientific">uncultured organism</name>
    <dbReference type="NCBI Taxonomy" id="155900"/>
    <lineage>
        <taxon>unclassified sequences</taxon>
        <taxon>environmental samples</taxon>
    </lineage>
</organism>
<dbReference type="InterPro" id="IPR003593">
    <property type="entry name" value="AAA+_ATPase"/>
</dbReference>
<dbReference type="NCBIfam" id="TIGR03499">
    <property type="entry name" value="FlhF"/>
    <property type="match status" value="1"/>
</dbReference>
<evidence type="ECO:0000256" key="13">
    <source>
        <dbReference type="ARBA" id="ARBA00030866"/>
    </source>
</evidence>
<dbReference type="GO" id="GO:0005525">
    <property type="term" value="F:GTP binding"/>
    <property type="evidence" value="ECO:0007669"/>
    <property type="project" value="UniProtKB-KW"/>
</dbReference>
<dbReference type="GO" id="GO:0006605">
    <property type="term" value="P:protein targeting"/>
    <property type="evidence" value="ECO:0007669"/>
    <property type="project" value="TreeGrafter"/>
</dbReference>
<dbReference type="SMART" id="SM00962">
    <property type="entry name" value="SRP54"/>
    <property type="match status" value="1"/>
</dbReference>
<keyword evidence="4" id="KW-0813">Transport</keyword>
<evidence type="ECO:0000313" key="16">
    <source>
        <dbReference type="EMBL" id="ADT71691.1"/>
    </source>
</evidence>
<keyword evidence="6" id="KW-0547">Nucleotide-binding</keyword>
<evidence type="ECO:0000256" key="1">
    <source>
        <dbReference type="ARBA" id="ARBA00004413"/>
    </source>
</evidence>
<dbReference type="GO" id="GO:0005886">
    <property type="term" value="C:plasma membrane"/>
    <property type="evidence" value="ECO:0007669"/>
    <property type="project" value="UniProtKB-SubCell"/>
</dbReference>
<dbReference type="Gene3D" id="1.20.120.1380">
    <property type="entry name" value="Flagellar FlhF biosynthesis protein, N domain"/>
    <property type="match status" value="1"/>
</dbReference>
<dbReference type="PANTHER" id="PTHR43134">
    <property type="entry name" value="SIGNAL RECOGNITION PARTICLE RECEPTOR SUBUNIT ALPHA"/>
    <property type="match status" value="1"/>
</dbReference>
<keyword evidence="11" id="KW-1006">Bacterial flagellum protein export</keyword>
<protein>
    <recommendedName>
        <fullName evidence="3">Flagellar biosynthesis protein FlhF</fullName>
    </recommendedName>
    <alternativeName>
        <fullName evidence="13">Flagella-associated GTP-binding protein</fullName>
    </alternativeName>
</protein>
<reference evidence="16" key="1">
    <citation type="submission" date="2010-11" db="EMBL/GenBank/DDBJ databases">
        <title>N-linked Glycosylation Genes Found in Metagenome from Hydrothermal Vent Environment.</title>
        <authorList>
            <person name="Xie W."/>
            <person name="Wu S."/>
            <person name="Chen S."/>
            <person name="Xu A."/>
        </authorList>
    </citation>
    <scope>NUCLEOTIDE SEQUENCE</scope>
</reference>
<evidence type="ECO:0000256" key="2">
    <source>
        <dbReference type="ARBA" id="ARBA00008531"/>
    </source>
</evidence>
<evidence type="ECO:0000256" key="5">
    <source>
        <dbReference type="ARBA" id="ARBA00022475"/>
    </source>
</evidence>
<comment type="function">
    <text evidence="12">Necessary for flagellar biosynthesis. May be involved in translocation of the flagellum.</text>
</comment>
<feature type="domain" description="AAA+ ATPase" evidence="14">
    <location>
        <begin position="86"/>
        <end position="213"/>
    </location>
</feature>
<evidence type="ECO:0000256" key="9">
    <source>
        <dbReference type="ARBA" id="ARBA00023134"/>
    </source>
</evidence>
<feature type="domain" description="SRP54-type proteins GTP-binding" evidence="15">
    <location>
        <begin position="87"/>
        <end position="204"/>
    </location>
</feature>
<evidence type="ECO:0000256" key="7">
    <source>
        <dbReference type="ARBA" id="ARBA00022795"/>
    </source>
</evidence>
<dbReference type="SUPFAM" id="SSF52540">
    <property type="entry name" value="P-loop containing nucleoside triphosphate hydrolases"/>
    <property type="match status" value="1"/>
</dbReference>
<dbReference type="Gene3D" id="3.40.50.300">
    <property type="entry name" value="P-loop containing nucleotide triphosphate hydrolases"/>
    <property type="match status" value="1"/>
</dbReference>
<evidence type="ECO:0000259" key="14">
    <source>
        <dbReference type="SMART" id="SM00382"/>
    </source>
</evidence>
<comment type="subcellular location">
    <subcellularLocation>
        <location evidence="1">Cell membrane</location>
        <topology evidence="1">Peripheral membrane protein</topology>
        <orientation evidence="1">Cytoplasmic side</orientation>
    </subcellularLocation>
</comment>
<evidence type="ECO:0000256" key="4">
    <source>
        <dbReference type="ARBA" id="ARBA00022448"/>
    </source>
</evidence>
<dbReference type="EMBL" id="HQ629620">
    <property type="protein sequence ID" value="ADT71691.1"/>
    <property type="molecule type" value="Genomic_DNA"/>
</dbReference>
<sequence length="213" mass="23285">MRSELRDLRGILENQLSGLAWGEMGRGCPQRVELLRRLMSLGLNAEHCQSIANRISDYTDSDQAWSQALALITDELRVTDDDIISQGGVIALVGPTGVGKTTTVAKLAARFALRHGYQEVALITTDSYRIAAYEQLRTYGRILGVPVRVVKNAGELSAALETFQHKRLVLIDTAGMGQRDVRLAEQFKTILTGAPQNQKLCAAGCKCTGKRAE</sequence>
<evidence type="ECO:0000256" key="6">
    <source>
        <dbReference type="ARBA" id="ARBA00022741"/>
    </source>
</evidence>
<dbReference type="CDD" id="cd17873">
    <property type="entry name" value="FlhF"/>
    <property type="match status" value="1"/>
</dbReference>
<dbReference type="SMART" id="SM00382">
    <property type="entry name" value="AAA"/>
    <property type="match status" value="1"/>
</dbReference>
<keyword evidence="7" id="KW-1005">Bacterial flagellum biogenesis</keyword>
<comment type="similarity">
    <text evidence="2">Belongs to the GTP-binding SRP family.</text>
</comment>
<name>K7NAI5_9ZZZZ</name>
<keyword evidence="9" id="KW-0342">GTP-binding</keyword>
<evidence type="ECO:0000256" key="3">
    <source>
        <dbReference type="ARBA" id="ARBA00014919"/>
    </source>
</evidence>
<dbReference type="InterPro" id="IPR047040">
    <property type="entry name" value="FlhF__GTPase_dom"/>
</dbReference>
<evidence type="ECO:0000256" key="11">
    <source>
        <dbReference type="ARBA" id="ARBA00023225"/>
    </source>
</evidence>
<evidence type="ECO:0000256" key="8">
    <source>
        <dbReference type="ARBA" id="ARBA00022927"/>
    </source>
</evidence>
<dbReference type="GO" id="GO:0015031">
    <property type="term" value="P:protein transport"/>
    <property type="evidence" value="ECO:0007669"/>
    <property type="project" value="UniProtKB-KW"/>
</dbReference>
<dbReference type="Pfam" id="PF00448">
    <property type="entry name" value="SRP54"/>
    <property type="match status" value="1"/>
</dbReference>
<accession>K7NAI5</accession>
<keyword evidence="5" id="KW-1003">Cell membrane</keyword>
<proteinExistence type="inferred from homology"/>